<feature type="transmembrane region" description="Helical" evidence="1">
    <location>
        <begin position="70"/>
        <end position="87"/>
    </location>
</feature>
<organism evidence="2">
    <name type="scientific">marine sediment metagenome</name>
    <dbReference type="NCBI Taxonomy" id="412755"/>
    <lineage>
        <taxon>unclassified sequences</taxon>
        <taxon>metagenomes</taxon>
        <taxon>ecological metagenomes</taxon>
    </lineage>
</organism>
<sequence length="88" mass="9950">MALVLIKFDSSIFLTETQKVKISFIRKIKSLKKTKLILLLLVMFAAYSRDLTVLSMLTFMPLYFTGQGVQLINFGYIILVFILIGGIG</sequence>
<comment type="caution">
    <text evidence="2">The sequence shown here is derived from an EMBL/GenBank/DDBJ whole genome shotgun (WGS) entry which is preliminary data.</text>
</comment>
<proteinExistence type="predicted"/>
<evidence type="ECO:0000313" key="2">
    <source>
        <dbReference type="EMBL" id="GAI17855.1"/>
    </source>
</evidence>
<protein>
    <recommendedName>
        <fullName evidence="3">Major facilitator superfamily (MFS) profile domain-containing protein</fullName>
    </recommendedName>
</protein>
<accession>X1MT24</accession>
<name>X1MT24_9ZZZZ</name>
<feature type="transmembrane region" description="Helical" evidence="1">
    <location>
        <begin position="36"/>
        <end position="64"/>
    </location>
</feature>
<feature type="non-terminal residue" evidence="2">
    <location>
        <position position="88"/>
    </location>
</feature>
<keyword evidence="1" id="KW-0812">Transmembrane</keyword>
<keyword evidence="1" id="KW-1133">Transmembrane helix</keyword>
<dbReference type="EMBL" id="BARV01004407">
    <property type="protein sequence ID" value="GAI17855.1"/>
    <property type="molecule type" value="Genomic_DNA"/>
</dbReference>
<reference evidence="2" key="1">
    <citation type="journal article" date="2014" name="Front. Microbiol.">
        <title>High frequency of phylogenetically diverse reductive dehalogenase-homologous genes in deep subseafloor sedimentary metagenomes.</title>
        <authorList>
            <person name="Kawai M."/>
            <person name="Futagami T."/>
            <person name="Toyoda A."/>
            <person name="Takaki Y."/>
            <person name="Nishi S."/>
            <person name="Hori S."/>
            <person name="Arai W."/>
            <person name="Tsubouchi T."/>
            <person name="Morono Y."/>
            <person name="Uchiyama I."/>
            <person name="Ito T."/>
            <person name="Fujiyama A."/>
            <person name="Inagaki F."/>
            <person name="Takami H."/>
        </authorList>
    </citation>
    <scope>NUCLEOTIDE SEQUENCE</scope>
    <source>
        <strain evidence="2">Expedition CK06-06</strain>
    </source>
</reference>
<evidence type="ECO:0000256" key="1">
    <source>
        <dbReference type="SAM" id="Phobius"/>
    </source>
</evidence>
<evidence type="ECO:0008006" key="3">
    <source>
        <dbReference type="Google" id="ProtNLM"/>
    </source>
</evidence>
<dbReference type="AlphaFoldDB" id="X1MT24"/>
<keyword evidence="1" id="KW-0472">Membrane</keyword>
<gene>
    <name evidence="2" type="ORF">S06H3_09820</name>
</gene>